<organism evidence="1 2">
    <name type="scientific">Elsinoe batatas</name>
    <dbReference type="NCBI Taxonomy" id="2601811"/>
    <lineage>
        <taxon>Eukaryota</taxon>
        <taxon>Fungi</taxon>
        <taxon>Dikarya</taxon>
        <taxon>Ascomycota</taxon>
        <taxon>Pezizomycotina</taxon>
        <taxon>Dothideomycetes</taxon>
        <taxon>Dothideomycetidae</taxon>
        <taxon>Myriangiales</taxon>
        <taxon>Elsinoaceae</taxon>
        <taxon>Elsinoe</taxon>
    </lineage>
</organism>
<sequence>MRVLSRRNGRVARLKIDKLNGTYLFGTVPSRCARQEMSATKQDEVVQGKVGFSYEYMEDIMSEGFDLVSGNESDYKEVHDLGKYLFKFGDGRSLTHCADKPYRKLFQRACIGLSLLPAEGRRIWRVFRAKL</sequence>
<name>A0A8K0L9A4_9PEZI</name>
<evidence type="ECO:0000313" key="1">
    <source>
        <dbReference type="EMBL" id="KAG8630141.1"/>
    </source>
</evidence>
<reference evidence="1" key="1">
    <citation type="submission" date="2021-07" db="EMBL/GenBank/DDBJ databases">
        <title>Elsinoe batatas strain:CRI-CJ2 Genome sequencing and assembly.</title>
        <authorList>
            <person name="Huang L."/>
        </authorList>
    </citation>
    <scope>NUCLEOTIDE SEQUENCE</scope>
    <source>
        <strain evidence="1">CRI-CJ2</strain>
    </source>
</reference>
<dbReference type="AlphaFoldDB" id="A0A8K0L9A4"/>
<evidence type="ECO:0000313" key="2">
    <source>
        <dbReference type="Proteomes" id="UP000809789"/>
    </source>
</evidence>
<proteinExistence type="predicted"/>
<gene>
    <name evidence="1" type="ORF">KVT40_001760</name>
</gene>
<keyword evidence="2" id="KW-1185">Reference proteome</keyword>
<comment type="caution">
    <text evidence="1">The sequence shown here is derived from an EMBL/GenBank/DDBJ whole genome shotgun (WGS) entry which is preliminary data.</text>
</comment>
<dbReference type="Proteomes" id="UP000809789">
    <property type="component" value="Unassembled WGS sequence"/>
</dbReference>
<protein>
    <submittedName>
        <fullName evidence="1">Uncharacterized protein</fullName>
    </submittedName>
</protein>
<accession>A0A8K0L9A4</accession>
<dbReference type="EMBL" id="JAESVG020000002">
    <property type="protein sequence ID" value="KAG8630141.1"/>
    <property type="molecule type" value="Genomic_DNA"/>
</dbReference>